<keyword evidence="2" id="KW-0732">Signal</keyword>
<dbReference type="EMBL" id="FNCK01000002">
    <property type="protein sequence ID" value="SDF97941.1"/>
    <property type="molecule type" value="Genomic_DNA"/>
</dbReference>
<evidence type="ECO:0000256" key="3">
    <source>
        <dbReference type="ARBA" id="ARBA00022801"/>
    </source>
</evidence>
<dbReference type="STRING" id="120956.SAMN05421791_10291"/>
<evidence type="ECO:0000256" key="1">
    <source>
        <dbReference type="ARBA" id="ARBA00007164"/>
    </source>
</evidence>
<sequence length="288" mass="32083">MKKEKYVKSAFLFLIFISLVNIFHPIQAVALTEYYSKSIYVYNLTENKQVFSLKANVPRKPASLVKIMTTLVALEHINNLSGYAPIDEASYYQAIEEGAAMAGYLPYESTTFRDLLYGTMLPSGAESANSLAINVAGSKKTFVKWMNEKAEDLGLNKTKFKSVDGMDQAGQVTTAKEMAMLLKEALKNGHFEAIFKRKDYLSSPTNIHPSGVYMESTVFKKLRDFNQDGFEILGGKSGTTFGAGLCWVTLAEKDEKEYIVVVLGSELNDLNDRVEGQVLDTLRILSEI</sequence>
<evidence type="ECO:0000256" key="5">
    <source>
        <dbReference type="ARBA" id="ARBA00022984"/>
    </source>
</evidence>
<dbReference type="InterPro" id="IPR018044">
    <property type="entry name" value="Peptidase_S11"/>
</dbReference>
<evidence type="ECO:0000256" key="7">
    <source>
        <dbReference type="PIRSR" id="PIRSR618044-1"/>
    </source>
</evidence>
<dbReference type="Pfam" id="PF00768">
    <property type="entry name" value="Peptidase_S11"/>
    <property type="match status" value="1"/>
</dbReference>
<evidence type="ECO:0000259" key="10">
    <source>
        <dbReference type="Pfam" id="PF00768"/>
    </source>
</evidence>
<dbReference type="GO" id="GO:0006508">
    <property type="term" value="P:proteolysis"/>
    <property type="evidence" value="ECO:0007669"/>
    <property type="project" value="InterPro"/>
</dbReference>
<comment type="similarity">
    <text evidence="1 9">Belongs to the peptidase S11 family.</text>
</comment>
<dbReference type="SUPFAM" id="SSF56601">
    <property type="entry name" value="beta-lactamase/transpeptidase-like"/>
    <property type="match status" value="1"/>
</dbReference>
<dbReference type="GO" id="GO:0008360">
    <property type="term" value="P:regulation of cell shape"/>
    <property type="evidence" value="ECO:0007669"/>
    <property type="project" value="UniProtKB-KW"/>
</dbReference>
<evidence type="ECO:0000256" key="9">
    <source>
        <dbReference type="RuleBase" id="RU004016"/>
    </source>
</evidence>
<evidence type="ECO:0000256" key="8">
    <source>
        <dbReference type="PIRSR" id="PIRSR618044-2"/>
    </source>
</evidence>
<feature type="domain" description="Peptidase S11 D-alanyl-D-alanine carboxypeptidase A N-terminal" evidence="10">
    <location>
        <begin position="33"/>
        <end position="265"/>
    </location>
</feature>
<organism evidence="11 12">
    <name type="scientific">Facklamia miroungae</name>
    <dbReference type="NCBI Taxonomy" id="120956"/>
    <lineage>
        <taxon>Bacteria</taxon>
        <taxon>Bacillati</taxon>
        <taxon>Bacillota</taxon>
        <taxon>Bacilli</taxon>
        <taxon>Lactobacillales</taxon>
        <taxon>Aerococcaceae</taxon>
        <taxon>Facklamia</taxon>
    </lineage>
</organism>
<keyword evidence="6" id="KW-0961">Cell wall biogenesis/degradation</keyword>
<feature type="binding site" evidence="8">
    <location>
        <position position="236"/>
    </location>
    <ligand>
        <name>substrate</name>
    </ligand>
</feature>
<dbReference type="InterPro" id="IPR012338">
    <property type="entry name" value="Beta-lactam/transpept-like"/>
</dbReference>
<dbReference type="PRINTS" id="PR00725">
    <property type="entry name" value="DADACBPTASE1"/>
</dbReference>
<evidence type="ECO:0000313" key="11">
    <source>
        <dbReference type="EMBL" id="SDF97941.1"/>
    </source>
</evidence>
<dbReference type="GO" id="GO:0009002">
    <property type="term" value="F:serine-type D-Ala-D-Ala carboxypeptidase activity"/>
    <property type="evidence" value="ECO:0007669"/>
    <property type="project" value="InterPro"/>
</dbReference>
<reference evidence="11 12" key="1">
    <citation type="submission" date="2016-10" db="EMBL/GenBank/DDBJ databases">
        <authorList>
            <person name="de Groot N.N."/>
        </authorList>
    </citation>
    <scope>NUCLEOTIDE SEQUENCE [LARGE SCALE GENOMIC DNA]</scope>
    <source>
        <strain evidence="11 12">ATCC BAA-466</strain>
    </source>
</reference>
<name>A0A1G7QHF6_9LACT</name>
<dbReference type="GO" id="GO:0009252">
    <property type="term" value="P:peptidoglycan biosynthetic process"/>
    <property type="evidence" value="ECO:0007669"/>
    <property type="project" value="UniProtKB-KW"/>
</dbReference>
<keyword evidence="4" id="KW-0133">Cell shape</keyword>
<dbReference type="GO" id="GO:0071555">
    <property type="term" value="P:cell wall organization"/>
    <property type="evidence" value="ECO:0007669"/>
    <property type="project" value="UniProtKB-KW"/>
</dbReference>
<gene>
    <name evidence="11" type="ORF">SAMN05421791_10291</name>
</gene>
<keyword evidence="3" id="KW-0378">Hydrolase</keyword>
<keyword evidence="11" id="KW-0645">Protease</keyword>
<keyword evidence="11" id="KW-0121">Carboxypeptidase</keyword>
<feature type="active site" description="Proton acceptor" evidence="7">
    <location>
        <position position="66"/>
    </location>
</feature>
<dbReference type="OrthoDB" id="9791132at2"/>
<evidence type="ECO:0000256" key="6">
    <source>
        <dbReference type="ARBA" id="ARBA00023316"/>
    </source>
</evidence>
<dbReference type="Gene3D" id="3.40.710.10">
    <property type="entry name" value="DD-peptidase/beta-lactamase superfamily"/>
    <property type="match status" value="1"/>
</dbReference>
<keyword evidence="12" id="KW-1185">Reference proteome</keyword>
<dbReference type="InterPro" id="IPR001967">
    <property type="entry name" value="Peptidase_S11_N"/>
</dbReference>
<evidence type="ECO:0000313" key="12">
    <source>
        <dbReference type="Proteomes" id="UP000199708"/>
    </source>
</evidence>
<accession>A0A1G7QHF6</accession>
<dbReference type="AlphaFoldDB" id="A0A1G7QHF6"/>
<keyword evidence="5" id="KW-0573">Peptidoglycan synthesis</keyword>
<dbReference type="PANTHER" id="PTHR21581">
    <property type="entry name" value="D-ALANYL-D-ALANINE CARBOXYPEPTIDASE"/>
    <property type="match status" value="1"/>
</dbReference>
<feature type="active site" evidence="7">
    <location>
        <position position="123"/>
    </location>
</feature>
<proteinExistence type="inferred from homology"/>
<feature type="active site" description="Acyl-ester intermediate" evidence="7">
    <location>
        <position position="63"/>
    </location>
</feature>
<dbReference type="RefSeq" id="WP_090289184.1">
    <property type="nucleotide sequence ID" value="NZ_FNCK01000002.1"/>
</dbReference>
<dbReference type="Proteomes" id="UP000199708">
    <property type="component" value="Unassembled WGS sequence"/>
</dbReference>
<dbReference type="PANTHER" id="PTHR21581:SF33">
    <property type="entry name" value="D-ALANYL-D-ALANINE CARBOXYPEPTIDASE DACB"/>
    <property type="match status" value="1"/>
</dbReference>
<evidence type="ECO:0000256" key="4">
    <source>
        <dbReference type="ARBA" id="ARBA00022960"/>
    </source>
</evidence>
<protein>
    <submittedName>
        <fullName evidence="11">D-alanyl-D-alanine carboxypeptidase (Penicillin-binding protein 5/6)</fullName>
    </submittedName>
</protein>
<evidence type="ECO:0000256" key="2">
    <source>
        <dbReference type="ARBA" id="ARBA00022729"/>
    </source>
</evidence>